<evidence type="ECO:0000313" key="8">
    <source>
        <dbReference type="EMBL" id="MEN3540348.1"/>
    </source>
</evidence>
<evidence type="ECO:0000256" key="3">
    <source>
        <dbReference type="ARBA" id="ARBA00022630"/>
    </source>
</evidence>
<dbReference type="RefSeq" id="WP_346230201.1">
    <property type="nucleotide sequence ID" value="NZ_JBDJAW010000048.1"/>
</dbReference>
<dbReference type="PANTHER" id="PTHR10851:SF0">
    <property type="entry name" value="PYRIDOXINE-5'-PHOSPHATE OXIDASE"/>
    <property type="match status" value="1"/>
</dbReference>
<dbReference type="GO" id="GO:0004733">
    <property type="term" value="F:pyridoxamine phosphate oxidase activity"/>
    <property type="evidence" value="ECO:0007669"/>
    <property type="project" value="UniProtKB-EC"/>
</dbReference>
<comment type="cofactor">
    <cofactor evidence="1">
        <name>FMN</name>
        <dbReference type="ChEBI" id="CHEBI:58210"/>
    </cofactor>
</comment>
<keyword evidence="9" id="KW-1185">Reference proteome</keyword>
<dbReference type="InterPro" id="IPR011576">
    <property type="entry name" value="Pyridox_Oxase_N"/>
</dbReference>
<evidence type="ECO:0000256" key="5">
    <source>
        <dbReference type="ARBA" id="ARBA00023002"/>
    </source>
</evidence>
<comment type="similarity">
    <text evidence="2">Belongs to the pyridoxamine 5'-phosphate oxidase family.</text>
</comment>
<dbReference type="EC" id="1.4.3.5" evidence="8"/>
<dbReference type="Pfam" id="PF10590">
    <property type="entry name" value="PNP_phzG_C"/>
    <property type="match status" value="1"/>
</dbReference>
<evidence type="ECO:0000259" key="6">
    <source>
        <dbReference type="Pfam" id="PF01243"/>
    </source>
</evidence>
<dbReference type="Gene3D" id="2.30.110.10">
    <property type="entry name" value="Electron Transport, Fmn-binding Protein, Chain A"/>
    <property type="match status" value="1"/>
</dbReference>
<feature type="domain" description="Pyridoxamine 5'-phosphate oxidase N-terminal" evidence="6">
    <location>
        <begin position="45"/>
        <end position="141"/>
    </location>
</feature>
<protein>
    <submittedName>
        <fullName evidence="8">Pyridoxal 5'-phosphate synthase</fullName>
        <ecNumber evidence="8">1.4.3.5</ecNumber>
    </submittedName>
</protein>
<dbReference type="InterPro" id="IPR012349">
    <property type="entry name" value="Split_barrel_FMN-bd"/>
</dbReference>
<dbReference type="InterPro" id="IPR019576">
    <property type="entry name" value="Pyridoxamine_oxidase_dimer_C"/>
</dbReference>
<comment type="caution">
    <text evidence="8">The sequence shown here is derived from an EMBL/GenBank/DDBJ whole genome shotgun (WGS) entry which is preliminary data.</text>
</comment>
<name>A0ABV0B0C2_9ACTN</name>
<evidence type="ECO:0000313" key="9">
    <source>
        <dbReference type="Proteomes" id="UP001447516"/>
    </source>
</evidence>
<dbReference type="InterPro" id="IPR000659">
    <property type="entry name" value="Pyridox_Oxase"/>
</dbReference>
<dbReference type="PANTHER" id="PTHR10851">
    <property type="entry name" value="PYRIDOXINE-5-PHOSPHATE OXIDASE"/>
    <property type="match status" value="1"/>
</dbReference>
<gene>
    <name evidence="8" type="ORF">AAH991_34920</name>
</gene>
<dbReference type="NCBIfam" id="NF004231">
    <property type="entry name" value="PRK05679.1"/>
    <property type="match status" value="1"/>
</dbReference>
<dbReference type="Proteomes" id="UP001447516">
    <property type="component" value="Unassembled WGS sequence"/>
</dbReference>
<evidence type="ECO:0000256" key="1">
    <source>
        <dbReference type="ARBA" id="ARBA00001917"/>
    </source>
</evidence>
<accession>A0ABV0B0C2</accession>
<reference evidence="8 9" key="1">
    <citation type="submission" date="2024-05" db="EMBL/GenBank/DDBJ databases">
        <title>Microbispora sp.ZYX-F-249.</title>
        <authorList>
            <person name="Xie H."/>
        </authorList>
    </citation>
    <scope>NUCLEOTIDE SEQUENCE [LARGE SCALE GENOMIC DNA]</scope>
    <source>
        <strain evidence="8 9">ZYX-F-249</strain>
    </source>
</reference>
<keyword evidence="3" id="KW-0285">Flavoprotein</keyword>
<proteinExistence type="inferred from homology"/>
<organism evidence="8 9">
    <name type="scientific">Microbispora maris</name>
    <dbReference type="NCBI Taxonomy" id="3144104"/>
    <lineage>
        <taxon>Bacteria</taxon>
        <taxon>Bacillati</taxon>
        <taxon>Actinomycetota</taxon>
        <taxon>Actinomycetes</taxon>
        <taxon>Streptosporangiales</taxon>
        <taxon>Streptosporangiaceae</taxon>
        <taxon>Microbispora</taxon>
    </lineage>
</organism>
<evidence type="ECO:0000259" key="7">
    <source>
        <dbReference type="Pfam" id="PF10590"/>
    </source>
</evidence>
<keyword evidence="5 8" id="KW-0560">Oxidoreductase</keyword>
<dbReference type="SUPFAM" id="SSF50475">
    <property type="entry name" value="FMN-binding split barrel"/>
    <property type="match status" value="1"/>
</dbReference>
<evidence type="ECO:0000256" key="4">
    <source>
        <dbReference type="ARBA" id="ARBA00022643"/>
    </source>
</evidence>
<keyword evidence="4" id="KW-0288">FMN</keyword>
<evidence type="ECO:0000256" key="2">
    <source>
        <dbReference type="ARBA" id="ARBA00007301"/>
    </source>
</evidence>
<dbReference type="EMBL" id="JBDJAW010000048">
    <property type="protein sequence ID" value="MEN3540348.1"/>
    <property type="molecule type" value="Genomic_DNA"/>
</dbReference>
<dbReference type="PIRSF" id="PIRSF000190">
    <property type="entry name" value="Pyd_amn-ph_oxd"/>
    <property type="match status" value="1"/>
</dbReference>
<feature type="domain" description="Pyridoxine 5'-phosphate oxidase dimerisation C-terminal" evidence="7">
    <location>
        <begin position="185"/>
        <end position="225"/>
    </location>
</feature>
<dbReference type="Pfam" id="PF01243">
    <property type="entry name" value="PNPOx_N"/>
    <property type="match status" value="1"/>
</dbReference>
<sequence length="225" mass="24535">MDVGDDPAGSLRDLLRGLAVFDTELPGFDVDAAPADPVELFVQWLTSAVRAGVREPHAMALATADAGGRPSSRVLICKDLDADGTWYFATSAGSRKGRELAATPYAALSFYWPEQGRQIRVRGAAVPADAERGAADFLARSPGARADALTGRQSQVLDEPSDLEAALRAAHARIEADPAVVAPDWTVYGVRADDVEFWQADRDRRHIRLRYTRADGAWTRHRLWP</sequence>